<organism evidence="2">
    <name type="scientific">marine sediment metagenome</name>
    <dbReference type="NCBI Taxonomy" id="412755"/>
    <lineage>
        <taxon>unclassified sequences</taxon>
        <taxon>metagenomes</taxon>
        <taxon>ecological metagenomes</taxon>
    </lineage>
</organism>
<name>A0A0F9TKY0_9ZZZZ</name>
<evidence type="ECO:0000313" key="2">
    <source>
        <dbReference type="EMBL" id="KKN49741.1"/>
    </source>
</evidence>
<comment type="caution">
    <text evidence="2">The sequence shown here is derived from an EMBL/GenBank/DDBJ whole genome shotgun (WGS) entry which is preliminary data.</text>
</comment>
<accession>A0A0F9TKY0</accession>
<evidence type="ECO:0000256" key="1">
    <source>
        <dbReference type="SAM" id="MobiDB-lite"/>
    </source>
</evidence>
<protein>
    <submittedName>
        <fullName evidence="2">Uncharacterized protein</fullName>
    </submittedName>
</protein>
<gene>
    <name evidence="2" type="ORF">LCGC14_0639910</name>
</gene>
<feature type="region of interest" description="Disordered" evidence="1">
    <location>
        <begin position="204"/>
        <end position="223"/>
    </location>
</feature>
<reference evidence="2" key="1">
    <citation type="journal article" date="2015" name="Nature">
        <title>Complex archaea that bridge the gap between prokaryotes and eukaryotes.</title>
        <authorList>
            <person name="Spang A."/>
            <person name="Saw J.H."/>
            <person name="Jorgensen S.L."/>
            <person name="Zaremba-Niedzwiedzka K."/>
            <person name="Martijn J."/>
            <person name="Lind A.E."/>
            <person name="van Eijk R."/>
            <person name="Schleper C."/>
            <person name="Guy L."/>
            <person name="Ettema T.J."/>
        </authorList>
    </citation>
    <scope>NUCLEOTIDE SEQUENCE</scope>
</reference>
<proteinExistence type="predicted"/>
<sequence>MKNLIVSRNPAKKRRSAAQKAASRRNIKKAQAVRRRGGRRRTTKKRRRRNPYPVAHRRRSNPRRRFPTVQGIINDQVIPAAVGGAGAVINDLVVNMLPLPANFKSGWMRHISKAVGAIAIGYLGGMFLAKKTADQLGAGAMTVVGYNVVRDLAAQFMPQLQLGEYLPMGEYLDPALGYYGAGLNPSTIPGSGLETDSQFTRGSPYMGDGLDTWPTGGAYDDIQ</sequence>
<dbReference type="EMBL" id="LAZR01001153">
    <property type="protein sequence ID" value="KKN49741.1"/>
    <property type="molecule type" value="Genomic_DNA"/>
</dbReference>
<feature type="compositionally biased region" description="Basic residues" evidence="1">
    <location>
        <begin position="10"/>
        <end position="64"/>
    </location>
</feature>
<dbReference type="AlphaFoldDB" id="A0A0F9TKY0"/>
<feature type="region of interest" description="Disordered" evidence="1">
    <location>
        <begin position="1"/>
        <end position="64"/>
    </location>
</feature>